<sequence length="52" mass="5731">MSIGQAYFFVANLFAACRTLRAALGLMQFGSLQLKSNLFLSPLAGYTNLPFR</sequence>
<proteinExistence type="predicted"/>
<dbReference type="EMBL" id="UINC01008125">
    <property type="protein sequence ID" value="SVA36623.1"/>
    <property type="molecule type" value="Genomic_DNA"/>
</dbReference>
<feature type="non-terminal residue" evidence="1">
    <location>
        <position position="52"/>
    </location>
</feature>
<organism evidence="1">
    <name type="scientific">marine metagenome</name>
    <dbReference type="NCBI Taxonomy" id="408172"/>
    <lineage>
        <taxon>unclassified sequences</taxon>
        <taxon>metagenomes</taxon>
        <taxon>ecological metagenomes</taxon>
    </lineage>
</organism>
<dbReference type="AlphaFoldDB" id="A0A381VB82"/>
<protein>
    <submittedName>
        <fullName evidence="1">Uncharacterized protein</fullName>
    </submittedName>
</protein>
<reference evidence="1" key="1">
    <citation type="submission" date="2018-05" db="EMBL/GenBank/DDBJ databases">
        <authorList>
            <person name="Lanie J.A."/>
            <person name="Ng W.-L."/>
            <person name="Kazmierczak K.M."/>
            <person name="Andrzejewski T.M."/>
            <person name="Davidsen T.M."/>
            <person name="Wayne K.J."/>
            <person name="Tettelin H."/>
            <person name="Glass J.I."/>
            <person name="Rusch D."/>
            <person name="Podicherti R."/>
            <person name="Tsui H.-C.T."/>
            <person name="Winkler M.E."/>
        </authorList>
    </citation>
    <scope>NUCLEOTIDE SEQUENCE</scope>
</reference>
<gene>
    <name evidence="1" type="ORF">METZ01_LOCUS89477</name>
</gene>
<accession>A0A381VB82</accession>
<name>A0A381VB82_9ZZZZ</name>
<evidence type="ECO:0000313" key="1">
    <source>
        <dbReference type="EMBL" id="SVA36623.1"/>
    </source>
</evidence>